<keyword evidence="3" id="KW-1185">Reference proteome</keyword>
<feature type="transmembrane region" description="Helical" evidence="1">
    <location>
        <begin position="166"/>
        <end position="184"/>
    </location>
</feature>
<sequence length="227" mass="23049">MNVTSSGLTKAAGVAAAVAGSIFIAVQVNHPAEAAFDTETTEWVVRCTAKALMAVLALAGITGMYLRQHRQAGPLGLVGYAVFALGYLTLLSVEVIAAAVLPTLLDSDPVYVMDVVSAAAGGTPDGDIGGMQVVLNIAGAGYILGGLLFGIALFRTGILPRWASALLAVSTVSTAALAFLPGAFNRPFAVPEGIALIGLGVALWRNPVDVHARTAEPAAAVLSPSVR</sequence>
<gene>
    <name evidence="2" type="ORF">IEZ26_01435</name>
</gene>
<reference evidence="2 3" key="1">
    <citation type="submission" date="2020-09" db="EMBL/GenBank/DDBJ databases">
        <title>novel species in genus Nocardioides.</title>
        <authorList>
            <person name="Zhang G."/>
        </authorList>
    </citation>
    <scope>NUCLEOTIDE SEQUENCE [LARGE SCALE GENOMIC DNA]</scope>
    <source>
        <strain evidence="2 3">KCTC 39551</strain>
    </source>
</reference>
<feature type="transmembrane region" description="Helical" evidence="1">
    <location>
        <begin position="78"/>
        <end position="101"/>
    </location>
</feature>
<feature type="transmembrane region" description="Helical" evidence="1">
    <location>
        <begin position="7"/>
        <end position="28"/>
    </location>
</feature>
<proteinExistence type="predicted"/>
<keyword evidence="1" id="KW-0472">Membrane</keyword>
<comment type="caution">
    <text evidence="2">The sequence shown here is derived from an EMBL/GenBank/DDBJ whole genome shotgun (WGS) entry which is preliminary data.</text>
</comment>
<accession>A0ABR8N523</accession>
<organism evidence="2 3">
    <name type="scientific">Nocardioides cavernae</name>
    <dbReference type="NCBI Taxonomy" id="1921566"/>
    <lineage>
        <taxon>Bacteria</taxon>
        <taxon>Bacillati</taxon>
        <taxon>Actinomycetota</taxon>
        <taxon>Actinomycetes</taxon>
        <taxon>Propionibacteriales</taxon>
        <taxon>Nocardioidaceae</taxon>
        <taxon>Nocardioides</taxon>
    </lineage>
</organism>
<feature type="transmembrane region" description="Helical" evidence="1">
    <location>
        <begin position="48"/>
        <end position="66"/>
    </location>
</feature>
<dbReference type="EMBL" id="JACXYZ010000001">
    <property type="protein sequence ID" value="MBD3923268.1"/>
    <property type="molecule type" value="Genomic_DNA"/>
</dbReference>
<dbReference type="Proteomes" id="UP000618818">
    <property type="component" value="Unassembled WGS sequence"/>
</dbReference>
<feature type="transmembrane region" description="Helical" evidence="1">
    <location>
        <begin position="133"/>
        <end position="154"/>
    </location>
</feature>
<protein>
    <recommendedName>
        <fullName evidence="4">DUF4386 domain-containing protein</fullName>
    </recommendedName>
</protein>
<evidence type="ECO:0000313" key="3">
    <source>
        <dbReference type="Proteomes" id="UP000618818"/>
    </source>
</evidence>
<evidence type="ECO:0008006" key="4">
    <source>
        <dbReference type="Google" id="ProtNLM"/>
    </source>
</evidence>
<keyword evidence="1" id="KW-0812">Transmembrane</keyword>
<evidence type="ECO:0000256" key="1">
    <source>
        <dbReference type="SAM" id="Phobius"/>
    </source>
</evidence>
<dbReference type="RefSeq" id="WP_191193156.1">
    <property type="nucleotide sequence ID" value="NZ_JACXYZ010000001.1"/>
</dbReference>
<keyword evidence="1" id="KW-1133">Transmembrane helix</keyword>
<name>A0ABR8N523_9ACTN</name>
<evidence type="ECO:0000313" key="2">
    <source>
        <dbReference type="EMBL" id="MBD3923268.1"/>
    </source>
</evidence>